<name>A0A2N6NWR3_BEABA</name>
<gene>
    <name evidence="1" type="ORF">BM221_001806</name>
</gene>
<evidence type="ECO:0000313" key="1">
    <source>
        <dbReference type="EMBL" id="PMB71710.1"/>
    </source>
</evidence>
<accession>A0A2N6NWR3</accession>
<organism evidence="1 2">
    <name type="scientific">Beauveria bassiana</name>
    <name type="common">White muscardine disease fungus</name>
    <name type="synonym">Tritirachium shiotae</name>
    <dbReference type="NCBI Taxonomy" id="176275"/>
    <lineage>
        <taxon>Eukaryota</taxon>
        <taxon>Fungi</taxon>
        <taxon>Dikarya</taxon>
        <taxon>Ascomycota</taxon>
        <taxon>Pezizomycotina</taxon>
        <taxon>Sordariomycetes</taxon>
        <taxon>Hypocreomycetidae</taxon>
        <taxon>Hypocreales</taxon>
        <taxon>Cordycipitaceae</taxon>
        <taxon>Beauveria</taxon>
    </lineage>
</organism>
<reference evidence="1 2" key="1">
    <citation type="journal article" date="2016" name="Appl. Microbiol. Biotechnol.">
        <title>Characterization of T-DNA insertion mutants with decreased virulence in the entomopathogenic fungus Beauveria bassiana JEF-007.</title>
        <authorList>
            <person name="Kim S."/>
            <person name="Lee S.J."/>
            <person name="Nai Y.S."/>
            <person name="Yu J.S."/>
            <person name="Lee M.R."/>
            <person name="Yang Y.T."/>
            <person name="Kim J.S."/>
        </authorList>
    </citation>
    <scope>NUCLEOTIDE SEQUENCE [LARGE SCALE GENOMIC DNA]</scope>
    <source>
        <strain evidence="1 2">JEF-007</strain>
    </source>
</reference>
<sequence>MRFSAALLRAPLPQPVFPAPGRGRGPNNRLRRRHQVYRQDPHLLQGVERAGPDPWHAARSAAFGLLRLPLGGPPPASLINYWHSTGPATHEDDVVMRGAAPSRPVTIHDYHAGQLYDHYWAFGASRQ</sequence>
<dbReference type="EMBL" id="MRVG01000002">
    <property type="protein sequence ID" value="PMB71710.1"/>
    <property type="molecule type" value="Genomic_DNA"/>
</dbReference>
<dbReference type="AlphaFoldDB" id="A0A2N6NWR3"/>
<evidence type="ECO:0000313" key="2">
    <source>
        <dbReference type="Proteomes" id="UP000235728"/>
    </source>
</evidence>
<dbReference type="Proteomes" id="UP000235728">
    <property type="component" value="Unassembled WGS sequence"/>
</dbReference>
<proteinExistence type="predicted"/>
<protein>
    <submittedName>
        <fullName evidence="1">Uncharacterized protein</fullName>
    </submittedName>
</protein>
<comment type="caution">
    <text evidence="1">The sequence shown here is derived from an EMBL/GenBank/DDBJ whole genome shotgun (WGS) entry which is preliminary data.</text>
</comment>